<evidence type="ECO:0000256" key="1">
    <source>
        <dbReference type="SAM" id="MobiDB-lite"/>
    </source>
</evidence>
<evidence type="ECO:0000313" key="3">
    <source>
        <dbReference type="Proteomes" id="UP001347796"/>
    </source>
</evidence>
<dbReference type="PANTHER" id="PTHR37984:SF7">
    <property type="entry name" value="INTEGRASE CATALYTIC DOMAIN-CONTAINING PROTEIN"/>
    <property type="match status" value="1"/>
</dbReference>
<accession>A0AAN8Q1U4</accession>
<organism evidence="2 3">
    <name type="scientific">Patella caerulea</name>
    <name type="common">Rayed Mediterranean limpet</name>
    <dbReference type="NCBI Taxonomy" id="87958"/>
    <lineage>
        <taxon>Eukaryota</taxon>
        <taxon>Metazoa</taxon>
        <taxon>Spiralia</taxon>
        <taxon>Lophotrochozoa</taxon>
        <taxon>Mollusca</taxon>
        <taxon>Gastropoda</taxon>
        <taxon>Patellogastropoda</taxon>
        <taxon>Patelloidea</taxon>
        <taxon>Patellidae</taxon>
        <taxon>Patella</taxon>
    </lineage>
</organism>
<dbReference type="EMBL" id="JAZGQO010000006">
    <property type="protein sequence ID" value="KAK6184631.1"/>
    <property type="molecule type" value="Genomic_DNA"/>
</dbReference>
<dbReference type="AlphaFoldDB" id="A0AAN8Q1U4"/>
<dbReference type="Proteomes" id="UP001347796">
    <property type="component" value="Unassembled WGS sequence"/>
</dbReference>
<dbReference type="InterPro" id="IPR012337">
    <property type="entry name" value="RNaseH-like_sf"/>
</dbReference>
<reference evidence="2 3" key="1">
    <citation type="submission" date="2024-01" db="EMBL/GenBank/DDBJ databases">
        <title>The genome of the rayed Mediterranean limpet Patella caerulea (Linnaeus, 1758).</title>
        <authorList>
            <person name="Anh-Thu Weber A."/>
            <person name="Halstead-Nussloch G."/>
        </authorList>
    </citation>
    <scope>NUCLEOTIDE SEQUENCE [LARGE SCALE GENOMIC DNA]</scope>
    <source>
        <strain evidence="2">AATW-2023a</strain>
        <tissue evidence="2">Whole specimen</tissue>
    </source>
</reference>
<gene>
    <name evidence="2" type="ORF">SNE40_007066</name>
</gene>
<protein>
    <recommendedName>
        <fullName evidence="4">Integrase catalytic domain-containing protein</fullName>
    </recommendedName>
</protein>
<dbReference type="Gene3D" id="3.30.420.10">
    <property type="entry name" value="Ribonuclease H-like superfamily/Ribonuclease H"/>
    <property type="match status" value="1"/>
</dbReference>
<dbReference type="GO" id="GO:0003676">
    <property type="term" value="F:nucleic acid binding"/>
    <property type="evidence" value="ECO:0007669"/>
    <property type="project" value="InterPro"/>
</dbReference>
<name>A0AAN8Q1U4_PATCE</name>
<dbReference type="InterPro" id="IPR036397">
    <property type="entry name" value="RNaseH_sf"/>
</dbReference>
<proteinExistence type="predicted"/>
<keyword evidence="3" id="KW-1185">Reference proteome</keyword>
<sequence length="342" mass="38878">MVYKSESGAEGLVKRLRETFVTFGIPEELVVHSSRLVRHKSFYGTGGVRHRLCPVANPHANSRAELAVKTVKRMLVDNTSVTGSVDNDKFQRGLLVYRNSIDQETKASPALILFGRLIRDPIPILMGRYQPHETWKELLFHRERALAKRHSREHEKWTEHTRKLLSLVIEDHVFIQNLVGNQPRQWERTGLVIEVRQFHQYVVRVDGTGRVTLRNRQHLRKFTPFLSKPADLPLKAVELECPKSPSLTHEHIQHPKLLPAPSPMEFTIPDARKQPDLPPPQQTLDPAVDATPPVQAVKPRLSTPINQDTGGPKIPRALARLQPHNTAGDKELLPPRRAGRKS</sequence>
<dbReference type="SUPFAM" id="SSF53098">
    <property type="entry name" value="Ribonuclease H-like"/>
    <property type="match status" value="1"/>
</dbReference>
<feature type="region of interest" description="Disordered" evidence="1">
    <location>
        <begin position="266"/>
        <end position="342"/>
    </location>
</feature>
<evidence type="ECO:0008006" key="4">
    <source>
        <dbReference type="Google" id="ProtNLM"/>
    </source>
</evidence>
<dbReference type="PANTHER" id="PTHR37984">
    <property type="entry name" value="PROTEIN CBG26694"/>
    <property type="match status" value="1"/>
</dbReference>
<dbReference type="InterPro" id="IPR050951">
    <property type="entry name" value="Retrovirus_Pol_polyprotein"/>
</dbReference>
<comment type="caution">
    <text evidence="2">The sequence shown here is derived from an EMBL/GenBank/DDBJ whole genome shotgun (WGS) entry which is preliminary data.</text>
</comment>
<evidence type="ECO:0000313" key="2">
    <source>
        <dbReference type="EMBL" id="KAK6184631.1"/>
    </source>
</evidence>